<keyword evidence="3 5" id="KW-1133">Transmembrane helix</keyword>
<feature type="transmembrane region" description="Helical" evidence="5">
    <location>
        <begin position="251"/>
        <end position="273"/>
    </location>
</feature>
<dbReference type="InterPro" id="IPR053153">
    <property type="entry name" value="APC_K+_Transporter"/>
</dbReference>
<dbReference type="Proteomes" id="UP001157396">
    <property type="component" value="Unassembled WGS sequence"/>
</dbReference>
<sequence>MKKVKELLIGKSLKSTVGDSHLLTKLQALAMLSSDALSSIAYGPEQILLVLVAVGAGASWYSIPIALIILVLLFALIGSYTQVIHAYPSGGGAYLVSTENLGTIPGLISGGSLLVDYMLTVAVSTASGADAITSALPELHQYNLEIAVALALLLMLMNLRGLRESAAFLMIPVYTFIVTTVALLGVGVFRILSGSLPYQAPAHIGTTVGGVSLILLLKAFSTGSSSLTGVEAISNAVPFFKQPKEKNAAKTLVMMGIILAVFFSGVIFFAYWLGLTPRGDVTIIAQMAQKIFGDSVFGHAFFFIFQIATALILAVAANTGYSAFPMLAFNMAKKKYMPHLFTARGTRLSYSNGIISLAIGAVILLFIFDGQTDRLIPLYAIGVFTPFTLAQIGMVVHWRKKLGSKFLLRSIPNIIGAIISFVVVMILLIFRTAEIWPFFIVLPILIFCFIRIHSHYMNVAEQLRLRKETAEHKFDGNTVIVLVGNVTNVDVGAINYARSVGDYLIALHVSTKEDTEKEAEIERDFNETFPDIKLTVVHTSYRSIITPAVRFINLAAKQAKAHNYTTTVLIPTFIPSKPWQNIFHNQTGLRLRYYLNAHEDIILSSYNYHLKK</sequence>
<dbReference type="EMBL" id="JARYTV010000003">
    <property type="protein sequence ID" value="MDH7959922.1"/>
    <property type="molecule type" value="Genomic_DNA"/>
</dbReference>
<organism evidence="7 9">
    <name type="scientific">Lactococcus garvieae</name>
    <dbReference type="NCBI Taxonomy" id="1363"/>
    <lineage>
        <taxon>Bacteria</taxon>
        <taxon>Bacillati</taxon>
        <taxon>Bacillota</taxon>
        <taxon>Bacilli</taxon>
        <taxon>Lactobacillales</taxon>
        <taxon>Streptococcaceae</taxon>
        <taxon>Lactococcus</taxon>
    </lineage>
</organism>
<feature type="transmembrane region" description="Helical" evidence="5">
    <location>
        <begin position="300"/>
        <end position="329"/>
    </location>
</feature>
<dbReference type="AlphaFoldDB" id="A0A1I4G500"/>
<dbReference type="GeneID" id="61072988"/>
<dbReference type="PANTHER" id="PTHR47704:SF1">
    <property type="entry name" value="POTASSIUM TRANSPORTER KIMA"/>
    <property type="match status" value="1"/>
</dbReference>
<dbReference type="RefSeq" id="WP_003133865.1">
    <property type="nucleotide sequence ID" value="NZ_AP026069.1"/>
</dbReference>
<gene>
    <name evidence="8" type="ORF">OF801_01435</name>
    <name evidence="6" type="ORF">QHR29_05515</name>
    <name evidence="7" type="ORF">SAMN05216438_10332</name>
</gene>
<reference evidence="6" key="3">
    <citation type="submission" date="2023-04" db="EMBL/GenBank/DDBJ databases">
        <title>Genomic analysis of Lactococcus garvieae isolates.</title>
        <authorList>
            <person name="Zhanghang C."/>
        </authorList>
    </citation>
    <scope>NUCLEOTIDE SEQUENCE</scope>
    <source>
        <strain evidence="6">ZB-1</strain>
    </source>
</reference>
<keyword evidence="2 5" id="KW-0812">Transmembrane</keyword>
<dbReference type="EMBL" id="CP109635">
    <property type="protein sequence ID" value="UYT10629.1"/>
    <property type="molecule type" value="Genomic_DNA"/>
</dbReference>
<dbReference type="Proteomes" id="UP001164042">
    <property type="component" value="Chromosome"/>
</dbReference>
<dbReference type="OrthoDB" id="9759676at2"/>
<name>A0A1I4G500_9LACT</name>
<feature type="transmembrane region" description="Helical" evidence="5">
    <location>
        <begin position="47"/>
        <end position="77"/>
    </location>
</feature>
<dbReference type="GO" id="GO:0022857">
    <property type="term" value="F:transmembrane transporter activity"/>
    <property type="evidence" value="ECO:0007669"/>
    <property type="project" value="InterPro"/>
</dbReference>
<dbReference type="GO" id="GO:0016020">
    <property type="term" value="C:membrane"/>
    <property type="evidence" value="ECO:0007669"/>
    <property type="project" value="UniProtKB-SubCell"/>
</dbReference>
<feature type="transmembrane region" description="Helical" evidence="5">
    <location>
        <begin position="435"/>
        <end position="454"/>
    </location>
</feature>
<accession>A0A1I4G500</accession>
<evidence type="ECO:0000256" key="4">
    <source>
        <dbReference type="ARBA" id="ARBA00023136"/>
    </source>
</evidence>
<feature type="transmembrane region" description="Helical" evidence="5">
    <location>
        <begin position="166"/>
        <end position="192"/>
    </location>
</feature>
<feature type="transmembrane region" description="Helical" evidence="5">
    <location>
        <begin position="410"/>
        <end position="429"/>
    </location>
</feature>
<evidence type="ECO:0000313" key="7">
    <source>
        <dbReference type="EMBL" id="SFL24357.1"/>
    </source>
</evidence>
<reference evidence="7 9" key="1">
    <citation type="submission" date="2016-10" db="EMBL/GenBank/DDBJ databases">
        <authorList>
            <person name="de Groot N.N."/>
        </authorList>
    </citation>
    <scope>NUCLEOTIDE SEQUENCE [LARGE SCALE GENOMIC DNA]</scope>
    <source>
        <strain evidence="7 9">M79</strain>
    </source>
</reference>
<evidence type="ECO:0000256" key="2">
    <source>
        <dbReference type="ARBA" id="ARBA00022692"/>
    </source>
</evidence>
<dbReference type="InterPro" id="IPR002293">
    <property type="entry name" value="AA/rel_permease1"/>
</dbReference>
<keyword evidence="4 5" id="KW-0472">Membrane</keyword>
<comment type="subcellular location">
    <subcellularLocation>
        <location evidence="1">Membrane</location>
        <topology evidence="1">Multi-pass membrane protein</topology>
    </subcellularLocation>
</comment>
<proteinExistence type="predicted"/>
<evidence type="ECO:0000313" key="9">
    <source>
        <dbReference type="Proteomes" id="UP000181969"/>
    </source>
</evidence>
<evidence type="ECO:0000256" key="5">
    <source>
        <dbReference type="SAM" id="Phobius"/>
    </source>
</evidence>
<dbReference type="EMBL" id="FOTJ01000003">
    <property type="protein sequence ID" value="SFL24357.1"/>
    <property type="molecule type" value="Genomic_DNA"/>
</dbReference>
<dbReference type="Gene3D" id="1.20.1740.10">
    <property type="entry name" value="Amino acid/polyamine transporter I"/>
    <property type="match status" value="1"/>
</dbReference>
<evidence type="ECO:0000313" key="6">
    <source>
        <dbReference type="EMBL" id="MDH7959922.1"/>
    </source>
</evidence>
<feature type="transmembrane region" description="Helical" evidence="5">
    <location>
        <begin position="374"/>
        <end position="398"/>
    </location>
</feature>
<feature type="transmembrane region" description="Helical" evidence="5">
    <location>
        <begin position="142"/>
        <end position="159"/>
    </location>
</feature>
<dbReference type="Proteomes" id="UP000181969">
    <property type="component" value="Unassembled WGS sequence"/>
</dbReference>
<dbReference type="PANTHER" id="PTHR47704">
    <property type="entry name" value="POTASSIUM TRANSPORTER KIMA"/>
    <property type="match status" value="1"/>
</dbReference>
<protein>
    <submittedName>
        <fullName evidence="6">APC family permease</fullName>
    </submittedName>
    <submittedName>
        <fullName evidence="7">Amino acid transporter</fullName>
    </submittedName>
</protein>
<dbReference type="Pfam" id="PF13520">
    <property type="entry name" value="AA_permease_2"/>
    <property type="match status" value="1"/>
</dbReference>
<evidence type="ECO:0000256" key="1">
    <source>
        <dbReference type="ARBA" id="ARBA00004141"/>
    </source>
</evidence>
<evidence type="ECO:0000313" key="8">
    <source>
        <dbReference type="EMBL" id="UYT10629.1"/>
    </source>
</evidence>
<evidence type="ECO:0000256" key="3">
    <source>
        <dbReference type="ARBA" id="ARBA00022989"/>
    </source>
</evidence>
<reference evidence="8" key="2">
    <citation type="submission" date="2022-10" db="EMBL/GenBank/DDBJ databases">
        <title>Genome assembly of Lactococcus garvieae isolates from cricket gut.</title>
        <authorList>
            <person name="Luecke A.R."/>
            <person name="Brown A.M.V."/>
            <person name="Wakeman C.A."/>
        </authorList>
    </citation>
    <scope>NUCLEOTIDE SEQUENCE</scope>
    <source>
        <strain evidence="8">Alexii-11_2</strain>
    </source>
</reference>
<feature type="transmembrane region" description="Helical" evidence="5">
    <location>
        <begin position="350"/>
        <end position="368"/>
    </location>
</feature>